<accession>V4ARN0</accession>
<dbReference type="GO" id="GO:0015276">
    <property type="term" value="F:ligand-gated monoatomic ion channel activity"/>
    <property type="evidence" value="ECO:0007669"/>
    <property type="project" value="InterPro"/>
</dbReference>
<evidence type="ECO:0000313" key="14">
    <source>
        <dbReference type="EMBL" id="ESO97500.1"/>
    </source>
</evidence>
<dbReference type="FunFam" id="1.10.287.70:FF:000143">
    <property type="entry name" value="Probable glutamate receptor"/>
    <property type="match status" value="1"/>
</dbReference>
<dbReference type="HOGENOM" id="CLU_007257_0_0_1"/>
<evidence type="ECO:0000256" key="2">
    <source>
        <dbReference type="ARBA" id="ARBA00022448"/>
    </source>
</evidence>
<keyword evidence="3 11" id="KW-0812">Transmembrane</keyword>
<dbReference type="Proteomes" id="UP000030746">
    <property type="component" value="Unassembled WGS sequence"/>
</dbReference>
<feature type="transmembrane region" description="Helical" evidence="11">
    <location>
        <begin position="178"/>
        <end position="202"/>
    </location>
</feature>
<keyword evidence="2" id="KW-0813">Transport</keyword>
<dbReference type="CTD" id="20229752"/>
<keyword evidence="7" id="KW-0675">Receptor</keyword>
<feature type="transmembrane region" description="Helical" evidence="11">
    <location>
        <begin position="122"/>
        <end position="140"/>
    </location>
</feature>
<feature type="non-terminal residue" evidence="14">
    <location>
        <position position="1"/>
    </location>
</feature>
<evidence type="ECO:0000256" key="11">
    <source>
        <dbReference type="SAM" id="Phobius"/>
    </source>
</evidence>
<keyword evidence="4 11" id="KW-1133">Transmembrane helix</keyword>
<dbReference type="Gene3D" id="3.40.190.10">
    <property type="entry name" value="Periplasmic binding protein-like II"/>
    <property type="match status" value="1"/>
</dbReference>
<dbReference type="SUPFAM" id="SSF81324">
    <property type="entry name" value="Voltage-gated potassium channels"/>
    <property type="match status" value="1"/>
</dbReference>
<dbReference type="RefSeq" id="XP_009051367.1">
    <property type="nucleotide sequence ID" value="XM_009053119.1"/>
</dbReference>
<feature type="domain" description="Ionotropic glutamate receptor C-terminal" evidence="12">
    <location>
        <begin position="1"/>
        <end position="338"/>
    </location>
</feature>
<evidence type="ECO:0000256" key="9">
    <source>
        <dbReference type="ARBA" id="ARBA00023286"/>
    </source>
</evidence>
<dbReference type="EMBL" id="KB201304">
    <property type="protein sequence ID" value="ESO97500.1"/>
    <property type="molecule type" value="Genomic_DNA"/>
</dbReference>
<dbReference type="OMA" id="YGTINEY"/>
<dbReference type="SUPFAM" id="SSF53850">
    <property type="entry name" value="Periplasmic binding protein-like II"/>
    <property type="match status" value="1"/>
</dbReference>
<name>V4ARN0_LOTGI</name>
<dbReference type="GO" id="GO:0016020">
    <property type="term" value="C:membrane"/>
    <property type="evidence" value="ECO:0007669"/>
    <property type="project" value="UniProtKB-SubCell"/>
</dbReference>
<evidence type="ECO:0000256" key="8">
    <source>
        <dbReference type="ARBA" id="ARBA00023180"/>
    </source>
</evidence>
<evidence type="ECO:0008006" key="16">
    <source>
        <dbReference type="Google" id="ProtNLM"/>
    </source>
</evidence>
<keyword evidence="8" id="KW-0325">Glycoprotein</keyword>
<evidence type="ECO:0000256" key="5">
    <source>
        <dbReference type="ARBA" id="ARBA00023065"/>
    </source>
</evidence>
<dbReference type="Gene3D" id="1.10.287.70">
    <property type="match status" value="1"/>
</dbReference>
<organism evidence="14 15">
    <name type="scientific">Lottia gigantea</name>
    <name type="common">Giant owl limpet</name>
    <dbReference type="NCBI Taxonomy" id="225164"/>
    <lineage>
        <taxon>Eukaryota</taxon>
        <taxon>Metazoa</taxon>
        <taxon>Spiralia</taxon>
        <taxon>Lophotrochozoa</taxon>
        <taxon>Mollusca</taxon>
        <taxon>Gastropoda</taxon>
        <taxon>Patellogastropoda</taxon>
        <taxon>Lottioidea</taxon>
        <taxon>Lottiidae</taxon>
        <taxon>Lottia</taxon>
    </lineage>
</organism>
<protein>
    <recommendedName>
        <fullName evidence="16">Ionotropic glutamate receptor L-glutamate and glycine-binding domain-containing protein</fullName>
    </recommendedName>
</protein>
<comment type="subcellular location">
    <subcellularLocation>
        <location evidence="1">Membrane</location>
        <topology evidence="1">Multi-pass membrane protein</topology>
    </subcellularLocation>
</comment>
<evidence type="ECO:0000256" key="7">
    <source>
        <dbReference type="ARBA" id="ARBA00023170"/>
    </source>
</evidence>
<proteinExistence type="predicted"/>
<dbReference type="OrthoDB" id="5984008at2759"/>
<keyword evidence="6 11" id="KW-0472">Membrane</keyword>
<keyword evidence="10" id="KW-0407">Ion channel</keyword>
<dbReference type="Pfam" id="PF10613">
    <property type="entry name" value="Lig_chan-Glu_bd"/>
    <property type="match status" value="1"/>
</dbReference>
<dbReference type="InterPro" id="IPR001320">
    <property type="entry name" value="Iontro_rcpt_C"/>
</dbReference>
<keyword evidence="15" id="KW-1185">Reference proteome</keyword>
<keyword evidence="9" id="KW-1071">Ligand-gated ion channel</keyword>
<dbReference type="InterPro" id="IPR019594">
    <property type="entry name" value="Glu/Gly-bd"/>
</dbReference>
<dbReference type="FunFam" id="3.40.190.10:FF:000024">
    <property type="entry name" value="Glutamate receptor, ionotropic, delta 1"/>
    <property type="match status" value="1"/>
</dbReference>
<feature type="domain" description="Ionotropic glutamate receptor L-glutamate and glycine-binding" evidence="13">
    <location>
        <begin position="3"/>
        <end position="67"/>
    </location>
</feature>
<reference evidence="14 15" key="1">
    <citation type="journal article" date="2013" name="Nature">
        <title>Insights into bilaterian evolution from three spiralian genomes.</title>
        <authorList>
            <person name="Simakov O."/>
            <person name="Marletaz F."/>
            <person name="Cho S.J."/>
            <person name="Edsinger-Gonzales E."/>
            <person name="Havlak P."/>
            <person name="Hellsten U."/>
            <person name="Kuo D.H."/>
            <person name="Larsson T."/>
            <person name="Lv J."/>
            <person name="Arendt D."/>
            <person name="Savage R."/>
            <person name="Osoegawa K."/>
            <person name="de Jong P."/>
            <person name="Grimwood J."/>
            <person name="Chapman J.A."/>
            <person name="Shapiro H."/>
            <person name="Aerts A."/>
            <person name="Otillar R.P."/>
            <person name="Terry A.Y."/>
            <person name="Boore J.L."/>
            <person name="Grigoriev I.V."/>
            <person name="Lindberg D.R."/>
            <person name="Seaver E.C."/>
            <person name="Weisblat D.A."/>
            <person name="Putnam N.H."/>
            <person name="Rokhsar D.S."/>
        </authorList>
    </citation>
    <scope>NUCLEOTIDE SEQUENCE [LARGE SCALE GENOMIC DNA]</scope>
</reference>
<evidence type="ECO:0000256" key="4">
    <source>
        <dbReference type="ARBA" id="ARBA00022989"/>
    </source>
</evidence>
<keyword evidence="5" id="KW-0406">Ion transport</keyword>
<gene>
    <name evidence="14" type="ORF">LOTGIDRAFT_103475</name>
</gene>
<evidence type="ECO:0000313" key="15">
    <source>
        <dbReference type="Proteomes" id="UP000030746"/>
    </source>
</evidence>
<evidence type="ECO:0000256" key="6">
    <source>
        <dbReference type="ARBA" id="ARBA00023136"/>
    </source>
</evidence>
<evidence type="ECO:0000259" key="13">
    <source>
        <dbReference type="SMART" id="SM00918"/>
    </source>
</evidence>
<evidence type="ECO:0000256" key="1">
    <source>
        <dbReference type="ARBA" id="ARBA00004141"/>
    </source>
</evidence>
<evidence type="ECO:0000259" key="12">
    <source>
        <dbReference type="SMART" id="SM00079"/>
    </source>
</evidence>
<dbReference type="KEGG" id="lgi:LOTGIDRAFT_103475"/>
<dbReference type="SMART" id="SM00918">
    <property type="entry name" value="Lig_chan-Glu_bd"/>
    <property type="match status" value="1"/>
</dbReference>
<evidence type="ECO:0000256" key="3">
    <source>
        <dbReference type="ARBA" id="ARBA00022692"/>
    </source>
</evidence>
<dbReference type="AlphaFoldDB" id="V4ARN0"/>
<dbReference type="PANTHER" id="PTHR18966">
    <property type="entry name" value="IONOTROPIC GLUTAMATE RECEPTOR"/>
    <property type="match status" value="1"/>
</dbReference>
<evidence type="ECO:0000256" key="10">
    <source>
        <dbReference type="ARBA" id="ARBA00023303"/>
    </source>
</evidence>
<dbReference type="GeneID" id="20229752"/>
<sequence>EEPFVMRKAGSLVRDGHDEYEGFTIDLLHILAQTLNFQYEIYVSPKNQYGARQNGGVWDGMVGEIISGNATLAMGAISITSQRETAIDFSLGVLTTGVNILVLMPDDHYTIFQFLKPFSLELWMAILGSSVVVCLVYFILDYTHPSRKFTMKETLWFSIGTLLKRGTDFSPGPISQRILTIGFGFFVLITVATYTANMAAFLTTKNLGKTVDSFESLSQNDDIECGSVKNSATLNFLRMGTKPVFKRLFEKIEESDGMVTNSSEGRKRVAEGDFAFIFDYLINSYAEGNNCNITAVASPILIQEHGIGMAAGAPFKTSVNIELLNLKERGTLQGLKKK</sequence>
<dbReference type="InterPro" id="IPR015683">
    <property type="entry name" value="Ionotropic_Glu_rcpt"/>
</dbReference>
<dbReference type="SMART" id="SM00079">
    <property type="entry name" value="PBPe"/>
    <property type="match status" value="1"/>
</dbReference>
<dbReference type="Pfam" id="PF00060">
    <property type="entry name" value="Lig_chan"/>
    <property type="match status" value="1"/>
</dbReference>